<reference evidence="1" key="1">
    <citation type="submission" date="2020-01" db="EMBL/GenBank/DDBJ databases">
        <title>Identification and distribution of gene clusters putatively required for synthesis of sphingolipid metabolism inhibitors in phylogenetically diverse species of the filamentous fungus Fusarium.</title>
        <authorList>
            <person name="Kim H.-S."/>
            <person name="Busman M."/>
            <person name="Brown D.W."/>
            <person name="Divon H."/>
            <person name="Uhlig S."/>
            <person name="Proctor R.H."/>
        </authorList>
    </citation>
    <scope>NUCLEOTIDE SEQUENCE</scope>
    <source>
        <strain evidence="1">NRRL 53441</strain>
    </source>
</reference>
<dbReference type="OrthoDB" id="5232280at2759"/>
<dbReference type="EMBL" id="JAADJG010000132">
    <property type="protein sequence ID" value="KAF4454149.1"/>
    <property type="molecule type" value="Genomic_DNA"/>
</dbReference>
<sequence length="778" mass="86767">MSLQVSTGPGSLIALGLSISDVATLFSLSKQYGNWLSTASGDKDLLELLDQDEMDVLRRGGLIDTARFNKRWGSELVIFANGQSQTFRGEKAEKALEPLGQLSATLVCIVAALDAFCSTDLVKSVIRSTLLEVLAPAEYGEDIVTSQYTQRINSWRSSATVRGMSAEARRIRKDLIHREAVFPGLMPPGDLPHMVSFLVWLLTDKSDSHTTQSSDVAGVAWCLSRIGIEVLGVCGPNMLPSEAPIQLQYNPDAAWVMSQQPMRRPLDVYLSRQACTTVSLGSPNESLTKFPIDQMTANRCRSAWDKGQRAAASIACRPWAPQIPWRSMVEGRDIEYIFYDVRDGAYGRVGTEIYNLVSLLGFAVNTETCDALAQVLEPEAPDVLGRLERIVDRFVDYSIEDPELEVHIINAYTVLQAFFMGYYYGIFLPLVDTSMLGLPVVEGGWGFRSNKFFYKMASIYGNKSYPRLSNGRCIPREAVIDILSALLLGNYQEISADNKKPVYSRNAWCIGVVNKRALLTYGVLRPCVTSRDVGRFMLVDADVSSIPVGSDGLIRPGVSESLKLDCLTLSSRHLSPLQQSDMFGPDSKLQEDVTFHMEPDWDGDSTTMLLCVRYKGRRVQTINPATADLNFLRSLVRPATDGGEEIPDSVLREKLWTVTDFFAKSPPAREHGRDCPELFMALSELPRFRYFVTEAYSSIAHVSILLDSLDTTRQKVLALEGVVDERCHVILDCRGCKDEHESDEWYSEETERELRHLKVDTHFMHLGRGAPSRKGRGR</sequence>
<evidence type="ECO:0000313" key="2">
    <source>
        <dbReference type="Proteomes" id="UP000605986"/>
    </source>
</evidence>
<keyword evidence="2" id="KW-1185">Reference proteome</keyword>
<evidence type="ECO:0000313" key="1">
    <source>
        <dbReference type="EMBL" id="KAF4454149.1"/>
    </source>
</evidence>
<gene>
    <name evidence="1" type="ORF">F53441_3284</name>
</gene>
<name>A0A8H4KRA5_9HYPO</name>
<comment type="caution">
    <text evidence="1">The sequence shown here is derived from an EMBL/GenBank/DDBJ whole genome shotgun (WGS) entry which is preliminary data.</text>
</comment>
<accession>A0A8H4KRA5</accession>
<proteinExistence type="predicted"/>
<dbReference type="AlphaFoldDB" id="A0A8H4KRA5"/>
<protein>
    <submittedName>
        <fullName evidence="1">Uncharacterized protein</fullName>
    </submittedName>
</protein>
<organism evidence="1 2">
    <name type="scientific">Fusarium austroafricanum</name>
    <dbReference type="NCBI Taxonomy" id="2364996"/>
    <lineage>
        <taxon>Eukaryota</taxon>
        <taxon>Fungi</taxon>
        <taxon>Dikarya</taxon>
        <taxon>Ascomycota</taxon>
        <taxon>Pezizomycotina</taxon>
        <taxon>Sordariomycetes</taxon>
        <taxon>Hypocreomycetidae</taxon>
        <taxon>Hypocreales</taxon>
        <taxon>Nectriaceae</taxon>
        <taxon>Fusarium</taxon>
        <taxon>Fusarium concolor species complex</taxon>
    </lineage>
</organism>
<dbReference type="Proteomes" id="UP000605986">
    <property type="component" value="Unassembled WGS sequence"/>
</dbReference>